<comment type="caution">
    <text evidence="2">The sequence shown here is derived from an EMBL/GenBank/DDBJ whole genome shotgun (WGS) entry which is preliminary data.</text>
</comment>
<evidence type="ECO:0000256" key="1">
    <source>
        <dbReference type="SAM" id="MobiDB-lite"/>
    </source>
</evidence>
<feature type="compositionally biased region" description="Basic and acidic residues" evidence="1">
    <location>
        <begin position="70"/>
        <end position="83"/>
    </location>
</feature>
<organism evidence="2 3">
    <name type="scientific">Streblomastix strix</name>
    <dbReference type="NCBI Taxonomy" id="222440"/>
    <lineage>
        <taxon>Eukaryota</taxon>
        <taxon>Metamonada</taxon>
        <taxon>Preaxostyla</taxon>
        <taxon>Oxymonadida</taxon>
        <taxon>Streblomastigidae</taxon>
        <taxon>Streblomastix</taxon>
    </lineage>
</organism>
<name>A0A5J4TBE9_9EUKA</name>
<reference evidence="2 3" key="1">
    <citation type="submission" date="2019-03" db="EMBL/GenBank/DDBJ databases">
        <title>Single cell metagenomics reveals metabolic interactions within the superorganism composed of flagellate Streblomastix strix and complex community of Bacteroidetes bacteria on its surface.</title>
        <authorList>
            <person name="Treitli S.C."/>
            <person name="Kolisko M."/>
            <person name="Husnik F."/>
            <person name="Keeling P."/>
            <person name="Hampl V."/>
        </authorList>
    </citation>
    <scope>NUCLEOTIDE SEQUENCE [LARGE SCALE GENOMIC DNA]</scope>
    <source>
        <strain evidence="2">ST1C</strain>
    </source>
</reference>
<gene>
    <name evidence="2" type="ORF">EZS28_049708</name>
</gene>
<dbReference type="Proteomes" id="UP000324800">
    <property type="component" value="Unassembled WGS sequence"/>
</dbReference>
<feature type="compositionally biased region" description="Acidic residues" evidence="1">
    <location>
        <begin position="85"/>
        <end position="98"/>
    </location>
</feature>
<feature type="region of interest" description="Disordered" evidence="1">
    <location>
        <begin position="50"/>
        <end position="98"/>
    </location>
</feature>
<protein>
    <submittedName>
        <fullName evidence="2">Uncharacterized protein</fullName>
    </submittedName>
</protein>
<proteinExistence type="predicted"/>
<dbReference type="AlphaFoldDB" id="A0A5J4TBE9"/>
<feature type="non-terminal residue" evidence="2">
    <location>
        <position position="1"/>
    </location>
</feature>
<feature type="compositionally biased region" description="Polar residues" evidence="1">
    <location>
        <begin position="50"/>
        <end position="59"/>
    </location>
</feature>
<accession>A0A5J4TBE9</accession>
<evidence type="ECO:0000313" key="2">
    <source>
        <dbReference type="EMBL" id="KAA6354765.1"/>
    </source>
</evidence>
<evidence type="ECO:0000313" key="3">
    <source>
        <dbReference type="Proteomes" id="UP000324800"/>
    </source>
</evidence>
<dbReference type="EMBL" id="SNRW01035745">
    <property type="protein sequence ID" value="KAA6354765.1"/>
    <property type="molecule type" value="Genomic_DNA"/>
</dbReference>
<sequence>NSNSLLAPSSTLHLGKQKAQLQIRPNVGQGNVLFAPQKTQATFLLPGLQQRSANPPISSDHQKQKKKKERVLTREERQQKQIDESALDELAGDILDDD</sequence>